<comment type="caution">
    <text evidence="1">The sequence shown here is derived from an EMBL/GenBank/DDBJ whole genome shotgun (WGS) entry which is preliminary data.</text>
</comment>
<name>A0A919JUL8_9ACTN</name>
<gene>
    <name evidence="1" type="ORF">Ari01nite_25330</name>
</gene>
<keyword evidence="2" id="KW-1185">Reference proteome</keyword>
<dbReference type="AlphaFoldDB" id="A0A919JUL8"/>
<accession>A0A919JUL8</accession>
<organism evidence="1 2">
    <name type="scientific">Paractinoplanes rishiriensis</name>
    <dbReference type="NCBI Taxonomy" id="1050105"/>
    <lineage>
        <taxon>Bacteria</taxon>
        <taxon>Bacillati</taxon>
        <taxon>Actinomycetota</taxon>
        <taxon>Actinomycetes</taxon>
        <taxon>Micromonosporales</taxon>
        <taxon>Micromonosporaceae</taxon>
        <taxon>Paractinoplanes</taxon>
    </lineage>
</organism>
<evidence type="ECO:0000313" key="1">
    <source>
        <dbReference type="EMBL" id="GIE95068.1"/>
    </source>
</evidence>
<evidence type="ECO:0000313" key="2">
    <source>
        <dbReference type="Proteomes" id="UP000636960"/>
    </source>
</evidence>
<sequence length="136" mass="15749">MAKKHPMERLLRDRDLPERLVRAVLEVLPAALSDQTAFLLAGAIRQWDDRSNAMPAALTEGWQQDGGVPAELDRLRAMFRYRRERQRYKWFYESGQAMRDSEEELRSFWVTTGHDVADLDRYMAGVDAEFPDMSAG</sequence>
<reference evidence="1" key="1">
    <citation type="submission" date="2021-01" db="EMBL/GenBank/DDBJ databases">
        <title>Whole genome shotgun sequence of Actinoplanes rishiriensis NBRC 108556.</title>
        <authorList>
            <person name="Komaki H."/>
            <person name="Tamura T."/>
        </authorList>
    </citation>
    <scope>NUCLEOTIDE SEQUENCE</scope>
    <source>
        <strain evidence="1">NBRC 108556</strain>
    </source>
</reference>
<dbReference type="Proteomes" id="UP000636960">
    <property type="component" value="Unassembled WGS sequence"/>
</dbReference>
<protein>
    <submittedName>
        <fullName evidence="1">Uncharacterized protein</fullName>
    </submittedName>
</protein>
<dbReference type="RefSeq" id="WP_203781367.1">
    <property type="nucleotide sequence ID" value="NZ_BOMV01000023.1"/>
</dbReference>
<dbReference type="EMBL" id="BOMV01000023">
    <property type="protein sequence ID" value="GIE95068.1"/>
    <property type="molecule type" value="Genomic_DNA"/>
</dbReference>
<proteinExistence type="predicted"/>